<comment type="cofactor">
    <cofactor evidence="1">
        <name>pyridoxal 5'-phosphate</name>
        <dbReference type="ChEBI" id="CHEBI:597326"/>
    </cofactor>
</comment>
<organism evidence="7 8">
    <name type="scientific">Acidithiobacillus thiooxidans ATCC 19377</name>
    <dbReference type="NCBI Taxonomy" id="637390"/>
    <lineage>
        <taxon>Bacteria</taxon>
        <taxon>Pseudomonadati</taxon>
        <taxon>Pseudomonadota</taxon>
        <taxon>Acidithiobacillia</taxon>
        <taxon>Acidithiobacillales</taxon>
        <taxon>Acidithiobacillaceae</taxon>
        <taxon>Acidithiobacillus</taxon>
    </lineage>
</organism>
<reference evidence="7 8" key="1">
    <citation type="submission" date="2019-03" db="EMBL/GenBank/DDBJ databases">
        <title>New insights into Acidothiobacillus thiooxidans sulfur metabolism through coupled gene expression, solution geochemistry, microscopy and spectroscopy analyses.</title>
        <authorList>
            <person name="Camacho D."/>
            <person name="Frazao R."/>
            <person name="Fouillen A."/>
            <person name="Nanci A."/>
            <person name="Lang B.F."/>
            <person name="Apte S.C."/>
            <person name="Baron C."/>
            <person name="Warren L.A."/>
        </authorList>
    </citation>
    <scope>NUCLEOTIDE SEQUENCE [LARGE SCALE GENOMIC DNA]</scope>
    <source>
        <strain evidence="7 8">ATCC 19377</strain>
    </source>
</reference>
<dbReference type="Pfam" id="PF00202">
    <property type="entry name" value="Aminotran_3"/>
    <property type="match status" value="1"/>
</dbReference>
<dbReference type="EMBL" id="SZUV01000004">
    <property type="protein sequence ID" value="TQN49483.1"/>
    <property type="molecule type" value="Genomic_DNA"/>
</dbReference>
<dbReference type="RefSeq" id="WP_031569351.1">
    <property type="nucleotide sequence ID" value="NZ_SZUV01000004.1"/>
</dbReference>
<evidence type="ECO:0000256" key="5">
    <source>
        <dbReference type="ARBA" id="ARBA00022898"/>
    </source>
</evidence>
<keyword evidence="5 6" id="KW-0663">Pyridoxal phosphate</keyword>
<dbReference type="Gene3D" id="3.40.640.10">
    <property type="entry name" value="Type I PLP-dependent aspartate aminotransferase-like (Major domain)"/>
    <property type="match status" value="1"/>
</dbReference>
<dbReference type="InterPro" id="IPR015422">
    <property type="entry name" value="PyrdxlP-dep_Trfase_small"/>
</dbReference>
<dbReference type="PANTHER" id="PTHR42684">
    <property type="entry name" value="ADENOSYLMETHIONINE-8-AMINO-7-OXONONANOATE AMINOTRANSFERASE"/>
    <property type="match status" value="1"/>
</dbReference>
<gene>
    <name evidence="7" type="primary">bauA_2</name>
    <name evidence="7" type="ORF">DLNHIDIE_03134</name>
</gene>
<proteinExistence type="inferred from homology"/>
<dbReference type="Proteomes" id="UP000315403">
    <property type="component" value="Unassembled WGS sequence"/>
</dbReference>
<accession>A0A543PZH4</accession>
<dbReference type="PROSITE" id="PS00600">
    <property type="entry name" value="AA_TRANSFER_CLASS_3"/>
    <property type="match status" value="1"/>
</dbReference>
<dbReference type="GO" id="GO:0004015">
    <property type="term" value="F:adenosylmethionine-8-amino-7-oxononanoate transaminase activity"/>
    <property type="evidence" value="ECO:0007669"/>
    <property type="project" value="TreeGrafter"/>
</dbReference>
<name>A0A543PZH4_ACITH</name>
<evidence type="ECO:0000256" key="2">
    <source>
        <dbReference type="ARBA" id="ARBA00008954"/>
    </source>
</evidence>
<dbReference type="GO" id="GO:0030170">
    <property type="term" value="F:pyridoxal phosphate binding"/>
    <property type="evidence" value="ECO:0007669"/>
    <property type="project" value="InterPro"/>
</dbReference>
<dbReference type="FunFam" id="3.40.640.10:FF:000014">
    <property type="entry name" value="Adenosylmethionine-8-amino-7-oxononanoate aminotransferase, probable"/>
    <property type="match status" value="1"/>
</dbReference>
<dbReference type="CDD" id="cd00610">
    <property type="entry name" value="OAT_like"/>
    <property type="match status" value="1"/>
</dbReference>
<evidence type="ECO:0000313" key="8">
    <source>
        <dbReference type="Proteomes" id="UP000315403"/>
    </source>
</evidence>
<evidence type="ECO:0000256" key="4">
    <source>
        <dbReference type="ARBA" id="ARBA00022679"/>
    </source>
</evidence>
<evidence type="ECO:0000313" key="7">
    <source>
        <dbReference type="EMBL" id="TQN49483.1"/>
    </source>
</evidence>
<comment type="caution">
    <text evidence="7">The sequence shown here is derived from an EMBL/GenBank/DDBJ whole genome shotgun (WGS) entry which is preliminary data.</text>
</comment>
<dbReference type="InterPro" id="IPR005814">
    <property type="entry name" value="Aminotrans_3"/>
</dbReference>
<keyword evidence="4 7" id="KW-0808">Transferase</keyword>
<dbReference type="GO" id="GO:0009102">
    <property type="term" value="P:biotin biosynthetic process"/>
    <property type="evidence" value="ECO:0007669"/>
    <property type="project" value="TreeGrafter"/>
</dbReference>
<evidence type="ECO:0000256" key="1">
    <source>
        <dbReference type="ARBA" id="ARBA00001933"/>
    </source>
</evidence>
<dbReference type="EC" id="2.6.1.18" evidence="7"/>
<evidence type="ECO:0000256" key="3">
    <source>
        <dbReference type="ARBA" id="ARBA00022576"/>
    </source>
</evidence>
<evidence type="ECO:0000256" key="6">
    <source>
        <dbReference type="RuleBase" id="RU003560"/>
    </source>
</evidence>
<comment type="similarity">
    <text evidence="2 6">Belongs to the class-III pyridoxal-phosphate-dependent aminotransferase family.</text>
</comment>
<dbReference type="PANTHER" id="PTHR42684:SF1">
    <property type="entry name" value="BETA-ALANINE--PYRUVATE AMINOTRANSFERASE"/>
    <property type="match status" value="1"/>
</dbReference>
<sequence length="439" mass="47756">MNHRAAPSTDPSCWLPFTANRDFLNKPRLLSHAKGMYYQTPDGRPILDATAGLWCVNAGHCRTEIVEAISRQAGEMDFAPTFQMGHPLVFQLAQRLIQKMPASLNHVFFTNSGSESADTALKIARAYHYGRGEPQRSLFVGREKAYHGVGFGGLSVGGLPRNKAAFGPLLQNELLPHTLDQEHHRFTRGIPAWGEDPTEALNQIIQKHGAERIAAVIVEPVAGSAGVIVPPKNYLQQLRKACDQNGLLLIFDEVITGFGRLGTPFAANFFDVTPDILTTAKGLTNAAVPMGAVFVSDSIYQSFMHNAEEGIEFFHGYTYSGHPLACAAALATLDLHEKEGLLTRGSELAPSFEDALHSLKELPLVTDIRNVGMMGAIELQSQPEHIGARGMAALQKAFDSGLLIRTTGDTIALSPPLIISKEEINMTVKIIRETILSLS</sequence>
<dbReference type="InterPro" id="IPR049704">
    <property type="entry name" value="Aminotrans_3_PPA_site"/>
</dbReference>
<dbReference type="SUPFAM" id="SSF53383">
    <property type="entry name" value="PLP-dependent transferases"/>
    <property type="match status" value="1"/>
</dbReference>
<keyword evidence="7" id="KW-0670">Pyruvate</keyword>
<protein>
    <submittedName>
        <fullName evidence="7">Beta-alanine--pyruvate aminotransferase</fullName>
        <ecNumber evidence="7">2.6.1.18</ecNumber>
    </submittedName>
</protein>
<dbReference type="GO" id="GO:0016223">
    <property type="term" value="F:beta-alanine:pyruvate transaminase activity"/>
    <property type="evidence" value="ECO:0007669"/>
    <property type="project" value="UniProtKB-EC"/>
</dbReference>
<dbReference type="InterPro" id="IPR015424">
    <property type="entry name" value="PyrdxlP-dep_Trfase"/>
</dbReference>
<dbReference type="InterPro" id="IPR015421">
    <property type="entry name" value="PyrdxlP-dep_Trfase_major"/>
</dbReference>
<keyword evidence="3 7" id="KW-0032">Aminotransferase</keyword>
<dbReference type="AlphaFoldDB" id="A0A543PZH4"/>
<dbReference type="Gene3D" id="3.90.1150.10">
    <property type="entry name" value="Aspartate Aminotransferase, domain 1"/>
    <property type="match status" value="1"/>
</dbReference>